<dbReference type="PATRIC" id="fig|1238182.3.peg.779"/>
<dbReference type="SUPFAM" id="SSF53383">
    <property type="entry name" value="PLP-dependent transferases"/>
    <property type="match status" value="1"/>
</dbReference>
<sequence length="398" mass="42666">MKFNQRLDRLSEYPFARLAALIADIPAPEDGGMILSIGEPQHASPALLTETAAAQAHLWNKYPPVNGTPDHRAAVAEWATRRYGLPDGMVEADRHVLPVAGTREALFMLGQIAIPTDATARTPLVAMPNPFYQVYLGAAVMNGAEPLMLTAGADTGFLPDVAGLPGDVLDRLAIVYYCSPANPQGAVATLEQWKTLVRLARDHDFLLVADECYSEIWRDAPPPGALDACRELGGDLSNVVVFNSLSKRSSVPGLRSGFVLGDADVIARFARLRSYSAAGTALPLLAAAAALWRDEAHVEENRALYQAKMAAADRILGPKLGLDKVAPAGGFFLWLDVGDGEAVTRRLWAEAGIKVLPGRYLTVDEADGSNAGAPYIRIALVHDQQKTEAALTRIAEVL</sequence>
<dbReference type="Proteomes" id="UP000009881">
    <property type="component" value="Unassembled WGS sequence"/>
</dbReference>
<comment type="caution">
    <text evidence="5">The sequence shown here is derived from an EMBL/GenBank/DDBJ whole genome shotgun (WGS) entry which is preliminary data.</text>
</comment>
<keyword evidence="2 5" id="KW-0032">Aminotransferase</keyword>
<name>K9H308_9PROT</name>
<dbReference type="RefSeq" id="WP_009539228.1">
    <property type="nucleotide sequence ID" value="NZ_ANHY01000004.1"/>
</dbReference>
<dbReference type="Gene3D" id="3.40.640.10">
    <property type="entry name" value="Type I PLP-dependent aspartate aminotransferase-like (Major domain)"/>
    <property type="match status" value="1"/>
</dbReference>
<dbReference type="OrthoDB" id="9813612at2"/>
<dbReference type="STRING" id="1238182.C882_3031"/>
<reference evidence="5 6" key="1">
    <citation type="journal article" date="2013" name="Genome Announc.">
        <title>Draft Genome Sequence of an Alphaproteobacterium, Caenispirillum salinarum AK4(T), Isolated from a Solar Saltern.</title>
        <authorList>
            <person name="Khatri I."/>
            <person name="Singh A."/>
            <person name="Korpole S."/>
            <person name="Pinnaka A.K."/>
            <person name="Subramanian S."/>
        </authorList>
    </citation>
    <scope>NUCLEOTIDE SEQUENCE [LARGE SCALE GENOMIC DNA]</scope>
    <source>
        <strain evidence="5 6">AK4</strain>
    </source>
</reference>
<dbReference type="Pfam" id="PF00155">
    <property type="entry name" value="Aminotran_1_2"/>
    <property type="match status" value="1"/>
</dbReference>
<keyword evidence="6" id="KW-1185">Reference proteome</keyword>
<dbReference type="InterPro" id="IPR050881">
    <property type="entry name" value="LL-DAP_aminotransferase"/>
</dbReference>
<dbReference type="eggNOG" id="COG0436">
    <property type="taxonomic scope" value="Bacteria"/>
</dbReference>
<dbReference type="PANTHER" id="PTHR42832:SF3">
    <property type="entry name" value="L-GLUTAMINE--4-(METHYLSULFANYL)-2-OXOBUTANOATE AMINOTRANSFERASE"/>
    <property type="match status" value="1"/>
</dbReference>
<dbReference type="InterPro" id="IPR004839">
    <property type="entry name" value="Aminotransferase_I/II_large"/>
</dbReference>
<dbReference type="EMBL" id="ANHY01000004">
    <property type="protein sequence ID" value="EKV31967.1"/>
    <property type="molecule type" value="Genomic_DNA"/>
</dbReference>
<dbReference type="GO" id="GO:0008483">
    <property type="term" value="F:transaminase activity"/>
    <property type="evidence" value="ECO:0007669"/>
    <property type="project" value="UniProtKB-KW"/>
</dbReference>
<dbReference type="AlphaFoldDB" id="K9H308"/>
<accession>K9H308</accession>
<proteinExistence type="predicted"/>
<gene>
    <name evidence="5" type="ORF">C882_3031</name>
</gene>
<dbReference type="Gene3D" id="3.90.1150.10">
    <property type="entry name" value="Aspartate Aminotransferase, domain 1"/>
    <property type="match status" value="1"/>
</dbReference>
<feature type="domain" description="Aminotransferase class I/classII large" evidence="4">
    <location>
        <begin position="33"/>
        <end position="394"/>
    </location>
</feature>
<dbReference type="GO" id="GO:0030170">
    <property type="term" value="F:pyridoxal phosphate binding"/>
    <property type="evidence" value="ECO:0007669"/>
    <property type="project" value="InterPro"/>
</dbReference>
<evidence type="ECO:0000256" key="3">
    <source>
        <dbReference type="ARBA" id="ARBA00022679"/>
    </source>
</evidence>
<dbReference type="InterPro" id="IPR015424">
    <property type="entry name" value="PyrdxlP-dep_Trfase"/>
</dbReference>
<comment type="cofactor">
    <cofactor evidence="1">
        <name>pyridoxal 5'-phosphate</name>
        <dbReference type="ChEBI" id="CHEBI:597326"/>
    </cofactor>
</comment>
<evidence type="ECO:0000256" key="2">
    <source>
        <dbReference type="ARBA" id="ARBA00022576"/>
    </source>
</evidence>
<dbReference type="CDD" id="cd00609">
    <property type="entry name" value="AAT_like"/>
    <property type="match status" value="1"/>
</dbReference>
<keyword evidence="3 5" id="KW-0808">Transferase</keyword>
<evidence type="ECO:0000259" key="4">
    <source>
        <dbReference type="Pfam" id="PF00155"/>
    </source>
</evidence>
<protein>
    <submittedName>
        <fullName evidence="5">N-succinyl-L,L-diaminopimelate aminotransferase alternative</fullName>
    </submittedName>
</protein>
<dbReference type="PANTHER" id="PTHR42832">
    <property type="entry name" value="AMINO ACID AMINOTRANSFERASE"/>
    <property type="match status" value="1"/>
</dbReference>
<dbReference type="InterPro" id="IPR015421">
    <property type="entry name" value="PyrdxlP-dep_Trfase_major"/>
</dbReference>
<evidence type="ECO:0000313" key="6">
    <source>
        <dbReference type="Proteomes" id="UP000009881"/>
    </source>
</evidence>
<dbReference type="InterPro" id="IPR015422">
    <property type="entry name" value="PyrdxlP-dep_Trfase_small"/>
</dbReference>
<evidence type="ECO:0000256" key="1">
    <source>
        <dbReference type="ARBA" id="ARBA00001933"/>
    </source>
</evidence>
<evidence type="ECO:0000313" key="5">
    <source>
        <dbReference type="EMBL" id="EKV31967.1"/>
    </source>
</evidence>
<organism evidence="5 6">
    <name type="scientific">Caenispirillum salinarum AK4</name>
    <dbReference type="NCBI Taxonomy" id="1238182"/>
    <lineage>
        <taxon>Bacteria</taxon>
        <taxon>Pseudomonadati</taxon>
        <taxon>Pseudomonadota</taxon>
        <taxon>Alphaproteobacteria</taxon>
        <taxon>Rhodospirillales</taxon>
        <taxon>Novispirillaceae</taxon>
        <taxon>Caenispirillum</taxon>
    </lineage>
</organism>